<keyword evidence="1" id="KW-1133">Transmembrane helix</keyword>
<feature type="transmembrane region" description="Helical" evidence="1">
    <location>
        <begin position="13"/>
        <end position="36"/>
    </location>
</feature>
<organism evidence="2 3">
    <name type="scientific">Candidatus Criblamydia sequanensis CRIB-18</name>
    <dbReference type="NCBI Taxonomy" id="1437425"/>
    <lineage>
        <taxon>Bacteria</taxon>
        <taxon>Pseudomonadati</taxon>
        <taxon>Chlamydiota</taxon>
        <taxon>Chlamydiia</taxon>
        <taxon>Parachlamydiales</taxon>
        <taxon>Candidatus Criblamydiaceae</taxon>
        <taxon>Candidatus Criblamydia</taxon>
    </lineage>
</organism>
<dbReference type="eggNOG" id="ENOG5031RVK">
    <property type="taxonomic scope" value="Bacteria"/>
</dbReference>
<reference evidence="2" key="2">
    <citation type="submission" date="2014-09" db="EMBL/GenBank/DDBJ databases">
        <title>Criblamydia sequanensis harbors a mega-plasmid encoding arsenite resistance.</title>
        <authorList>
            <person name="Bertelli C."/>
            <person name="Goesmann A."/>
            <person name="Greub G."/>
        </authorList>
    </citation>
    <scope>NUCLEOTIDE SEQUENCE [LARGE SCALE GENOMIC DNA]</scope>
    <source>
        <strain evidence="2">CRIB-18</strain>
    </source>
</reference>
<keyword evidence="1" id="KW-0472">Membrane</keyword>
<proteinExistence type="predicted"/>
<dbReference type="EMBL" id="CCEJ010000012">
    <property type="protein sequence ID" value="CDR35045.1"/>
    <property type="molecule type" value="Genomic_DNA"/>
</dbReference>
<sequence>MNLSFLAVSELDVVLFSLFILLCFVFLFAYAIYFYWVRREDRCLSPYTQKPMRFGRDLPISSIEKVMRFLHYEIGGYDNRIFLMKRSMICRETGRIFQNAVTLTGRPIVDWNFITKRCPGNYISWGSLSKELQEDIRASHKSLEGFQTELSSPNPNPKNVTSEFVYVKPGPLYVDIKTKTLVGWKIVPGTSFEVLVVQKPLYSYSKKDFIQKSRFKSKT</sequence>
<keyword evidence="3" id="KW-1185">Reference proteome</keyword>
<evidence type="ECO:0000256" key="1">
    <source>
        <dbReference type="SAM" id="Phobius"/>
    </source>
</evidence>
<keyword evidence="1" id="KW-0812">Transmembrane</keyword>
<comment type="caution">
    <text evidence="2">The sequence shown here is derived from an EMBL/GenBank/DDBJ whole genome shotgun (WGS) entry which is preliminary data.</text>
</comment>
<dbReference type="Proteomes" id="UP000031552">
    <property type="component" value="Unassembled WGS sequence"/>
</dbReference>
<dbReference type="RefSeq" id="WP_237559242.1">
    <property type="nucleotide sequence ID" value="NZ_CCEJ010000012.1"/>
</dbReference>
<name>A0A090D2X8_9BACT</name>
<protein>
    <submittedName>
        <fullName evidence="2">Conserved putative secreted protein</fullName>
    </submittedName>
</protein>
<dbReference type="STRING" id="1437425.CSEC_2239"/>
<evidence type="ECO:0000313" key="2">
    <source>
        <dbReference type="EMBL" id="CDR35045.1"/>
    </source>
</evidence>
<evidence type="ECO:0000313" key="3">
    <source>
        <dbReference type="Proteomes" id="UP000031552"/>
    </source>
</evidence>
<dbReference type="AlphaFoldDB" id="A0A090D2X8"/>
<reference evidence="2" key="1">
    <citation type="submission" date="2013-12" db="EMBL/GenBank/DDBJ databases">
        <authorList>
            <person name="Linke B."/>
        </authorList>
    </citation>
    <scope>NUCLEOTIDE SEQUENCE [LARGE SCALE GENOMIC DNA]</scope>
    <source>
        <strain evidence="2">CRIB-18</strain>
    </source>
</reference>
<gene>
    <name evidence="2" type="ORF">CSEC_2239</name>
</gene>
<accession>A0A090D2X8</accession>